<evidence type="ECO:0000313" key="1">
    <source>
        <dbReference type="EMBL" id="TWI16614.1"/>
    </source>
</evidence>
<protein>
    <recommendedName>
        <fullName evidence="3">Excisionase family DNA binding protein</fullName>
    </recommendedName>
</protein>
<keyword evidence="2" id="KW-1185">Reference proteome</keyword>
<sequence length="219" mass="24396">EEVTLQVDRDEAAAHLVLRWKGDATSRLTVALPRSRPATVRTDEDTLALLRRLTPHYPDAVIAGILNRQGRRTAYGHRFDANRVGNLRRHWKIPVCKAKSPAADGDIVTIRQAAAALGVAPSTLHRHINDGLIRGEQITPGAPWRIRLTAELKARFLATPGDGFEPIRDAMDTLGLSRQSLLHRIKHGELDAVHIVRGQRKGLWIKTTDHNPTLFEHTS</sequence>
<dbReference type="RefSeq" id="WP_162458197.1">
    <property type="nucleotide sequence ID" value="NZ_VLKT01000123.1"/>
</dbReference>
<name>A0A562M9N0_9HYPH</name>
<dbReference type="AlphaFoldDB" id="A0A562M9N0"/>
<dbReference type="EMBL" id="VLKT01000123">
    <property type="protein sequence ID" value="TWI16614.1"/>
    <property type="molecule type" value="Genomic_DNA"/>
</dbReference>
<evidence type="ECO:0008006" key="3">
    <source>
        <dbReference type="Google" id="ProtNLM"/>
    </source>
</evidence>
<dbReference type="OrthoDB" id="7475655at2"/>
<proteinExistence type="predicted"/>
<dbReference type="Proteomes" id="UP000317122">
    <property type="component" value="Unassembled WGS sequence"/>
</dbReference>
<comment type="caution">
    <text evidence="1">The sequence shown here is derived from an EMBL/GenBank/DDBJ whole genome shotgun (WGS) entry which is preliminary data.</text>
</comment>
<gene>
    <name evidence="1" type="ORF">IQ26_07680</name>
</gene>
<feature type="non-terminal residue" evidence="1">
    <location>
        <position position="1"/>
    </location>
</feature>
<evidence type="ECO:0000313" key="2">
    <source>
        <dbReference type="Proteomes" id="UP000317122"/>
    </source>
</evidence>
<reference evidence="1 2" key="1">
    <citation type="journal article" date="2015" name="Stand. Genomic Sci.">
        <title>Genomic Encyclopedia of Bacterial and Archaeal Type Strains, Phase III: the genomes of soil and plant-associated and newly described type strains.</title>
        <authorList>
            <person name="Whitman W.B."/>
            <person name="Woyke T."/>
            <person name="Klenk H.P."/>
            <person name="Zhou Y."/>
            <person name="Lilburn T.G."/>
            <person name="Beck B.J."/>
            <person name="De Vos P."/>
            <person name="Vandamme P."/>
            <person name="Eisen J.A."/>
            <person name="Garrity G."/>
            <person name="Hugenholtz P."/>
            <person name="Kyrpides N.C."/>
        </authorList>
    </citation>
    <scope>NUCLEOTIDE SEQUENCE [LARGE SCALE GENOMIC DNA]</scope>
    <source>
        <strain evidence="1 2">CGMCC 1.2546</strain>
    </source>
</reference>
<accession>A0A562M9N0</accession>
<organism evidence="1 2">
    <name type="scientific">Mesorhizobium tianshanense</name>
    <dbReference type="NCBI Taxonomy" id="39844"/>
    <lineage>
        <taxon>Bacteria</taxon>
        <taxon>Pseudomonadati</taxon>
        <taxon>Pseudomonadota</taxon>
        <taxon>Alphaproteobacteria</taxon>
        <taxon>Hyphomicrobiales</taxon>
        <taxon>Phyllobacteriaceae</taxon>
        <taxon>Mesorhizobium</taxon>
    </lineage>
</organism>